<evidence type="ECO:0000313" key="3">
    <source>
        <dbReference type="Proteomes" id="UP000824890"/>
    </source>
</evidence>
<organism evidence="2 3">
    <name type="scientific">Brassica napus</name>
    <name type="common">Rape</name>
    <dbReference type="NCBI Taxonomy" id="3708"/>
    <lineage>
        <taxon>Eukaryota</taxon>
        <taxon>Viridiplantae</taxon>
        <taxon>Streptophyta</taxon>
        <taxon>Embryophyta</taxon>
        <taxon>Tracheophyta</taxon>
        <taxon>Spermatophyta</taxon>
        <taxon>Magnoliopsida</taxon>
        <taxon>eudicotyledons</taxon>
        <taxon>Gunneridae</taxon>
        <taxon>Pentapetalae</taxon>
        <taxon>rosids</taxon>
        <taxon>malvids</taxon>
        <taxon>Brassicales</taxon>
        <taxon>Brassicaceae</taxon>
        <taxon>Brassiceae</taxon>
        <taxon>Brassica</taxon>
    </lineage>
</organism>
<sequence length="134" mass="15131">MCTVAVSDVFSLQDQFTIDDWNAQFQYGIKDDFKGAFLAYDLLERFLSAADERSSMIVGFLGMILMALYVLLHPVKTASSLLSSLLMSLHHQNFGEEAIIDIFSRSNSTPKIVFYKVTNEAFLWKITKGNLKCS</sequence>
<evidence type="ECO:0000313" key="2">
    <source>
        <dbReference type="EMBL" id="KAH0921345.1"/>
    </source>
</evidence>
<keyword evidence="3" id="KW-1185">Reference proteome</keyword>
<comment type="caution">
    <text evidence="2">The sequence shown here is derived from an EMBL/GenBank/DDBJ whole genome shotgun (WGS) entry which is preliminary data.</text>
</comment>
<keyword evidence="1" id="KW-1133">Transmembrane helix</keyword>
<protein>
    <submittedName>
        <fullName evidence="2">Uncharacterized protein</fullName>
    </submittedName>
</protein>
<keyword evidence="1" id="KW-0812">Transmembrane</keyword>
<evidence type="ECO:0000256" key="1">
    <source>
        <dbReference type="SAM" id="Phobius"/>
    </source>
</evidence>
<dbReference type="EMBL" id="JAGKQM010000006">
    <property type="protein sequence ID" value="KAH0921345.1"/>
    <property type="molecule type" value="Genomic_DNA"/>
</dbReference>
<reference evidence="2 3" key="1">
    <citation type="submission" date="2021-05" db="EMBL/GenBank/DDBJ databases">
        <title>Genome Assembly of Synthetic Allotetraploid Brassica napus Reveals Homoeologous Exchanges between Subgenomes.</title>
        <authorList>
            <person name="Davis J.T."/>
        </authorList>
    </citation>
    <scope>NUCLEOTIDE SEQUENCE [LARGE SCALE GENOMIC DNA]</scope>
    <source>
        <strain evidence="3">cv. Da-Ae</strain>
        <tissue evidence="2">Seedling</tissue>
    </source>
</reference>
<keyword evidence="1" id="KW-0472">Membrane</keyword>
<dbReference type="Proteomes" id="UP000824890">
    <property type="component" value="Unassembled WGS sequence"/>
</dbReference>
<gene>
    <name evidence="2" type="ORF">HID58_021363</name>
</gene>
<name>A0ABQ8CW62_BRANA</name>
<accession>A0ABQ8CW62</accession>
<feature type="transmembrane region" description="Helical" evidence="1">
    <location>
        <begin position="54"/>
        <end position="72"/>
    </location>
</feature>
<proteinExistence type="predicted"/>